<reference evidence="4" key="2">
    <citation type="submission" date="2015-01" db="EMBL/GenBank/DDBJ databases">
        <title>Evolutionary Origins and Diversification of the Mycorrhizal Mutualists.</title>
        <authorList>
            <consortium name="DOE Joint Genome Institute"/>
            <consortium name="Mycorrhizal Genomics Consortium"/>
            <person name="Kohler A."/>
            <person name="Kuo A."/>
            <person name="Nagy L.G."/>
            <person name="Floudas D."/>
            <person name="Copeland A."/>
            <person name="Barry K.W."/>
            <person name="Cichocki N."/>
            <person name="Veneault-Fourrey C."/>
            <person name="LaButti K."/>
            <person name="Lindquist E.A."/>
            <person name="Lipzen A."/>
            <person name="Lundell T."/>
            <person name="Morin E."/>
            <person name="Murat C."/>
            <person name="Riley R."/>
            <person name="Ohm R."/>
            <person name="Sun H."/>
            <person name="Tunlid A."/>
            <person name="Henrissat B."/>
            <person name="Grigoriev I.V."/>
            <person name="Hibbett D.S."/>
            <person name="Martin F."/>
        </authorList>
    </citation>
    <scope>NUCLEOTIDE SEQUENCE [LARGE SCALE GENOMIC DNA]</scope>
    <source>
        <strain evidence="4">LaAM-08-1</strain>
    </source>
</reference>
<name>A0A0C9WTD1_9AGAR</name>
<feature type="transmembrane region" description="Helical" evidence="1">
    <location>
        <begin position="94"/>
        <end position="114"/>
    </location>
</feature>
<dbReference type="HOGENOM" id="CLU_2114677_0_0_1"/>
<feature type="domain" description="Glycoside hydrolase family 5 C-terminal" evidence="2">
    <location>
        <begin position="20"/>
        <end position="75"/>
    </location>
</feature>
<dbReference type="InterPro" id="IPR041036">
    <property type="entry name" value="GH5_C"/>
</dbReference>
<accession>A0A0C9WTD1</accession>
<evidence type="ECO:0000313" key="3">
    <source>
        <dbReference type="EMBL" id="KIJ91483.1"/>
    </source>
</evidence>
<keyword evidence="1" id="KW-0472">Membrane</keyword>
<dbReference type="AlphaFoldDB" id="A0A0C9WTD1"/>
<protein>
    <recommendedName>
        <fullName evidence="2">Glycoside hydrolase family 5 C-terminal domain-containing protein</fullName>
    </recommendedName>
</protein>
<keyword evidence="1" id="KW-1133">Transmembrane helix</keyword>
<sequence length="115" mass="12569">YLKGEKSVFKPPRTGHPALMSLETEIFLPSQLAHGRTVIVKGLDPGAKHRYDESRQTLFIVCQDASLDKVHSIVVSLDPPLAPAFAVNDFWGDFGGTITSILVAIAAILAYFFLL</sequence>
<gene>
    <name evidence="3" type="ORF">K443DRAFT_686027</name>
</gene>
<evidence type="ECO:0000256" key="1">
    <source>
        <dbReference type="SAM" id="Phobius"/>
    </source>
</evidence>
<proteinExistence type="predicted"/>
<evidence type="ECO:0000259" key="2">
    <source>
        <dbReference type="Pfam" id="PF18564"/>
    </source>
</evidence>
<dbReference type="Pfam" id="PF18564">
    <property type="entry name" value="Glyco_hydro_5_C"/>
    <property type="match status" value="1"/>
</dbReference>
<dbReference type="OrthoDB" id="9971853at2759"/>
<keyword evidence="1" id="KW-0812">Transmembrane</keyword>
<keyword evidence="4" id="KW-1185">Reference proteome</keyword>
<feature type="non-terminal residue" evidence="3">
    <location>
        <position position="1"/>
    </location>
</feature>
<evidence type="ECO:0000313" key="4">
    <source>
        <dbReference type="Proteomes" id="UP000054477"/>
    </source>
</evidence>
<dbReference type="EMBL" id="KN839001">
    <property type="protein sequence ID" value="KIJ91483.1"/>
    <property type="molecule type" value="Genomic_DNA"/>
</dbReference>
<dbReference type="Proteomes" id="UP000054477">
    <property type="component" value="Unassembled WGS sequence"/>
</dbReference>
<reference evidence="3 4" key="1">
    <citation type="submission" date="2014-04" db="EMBL/GenBank/DDBJ databases">
        <authorList>
            <consortium name="DOE Joint Genome Institute"/>
            <person name="Kuo A."/>
            <person name="Kohler A."/>
            <person name="Nagy L.G."/>
            <person name="Floudas D."/>
            <person name="Copeland A."/>
            <person name="Barry K.W."/>
            <person name="Cichocki N."/>
            <person name="Veneault-Fourrey C."/>
            <person name="LaButti K."/>
            <person name="Lindquist E.A."/>
            <person name="Lipzen A."/>
            <person name="Lundell T."/>
            <person name="Morin E."/>
            <person name="Murat C."/>
            <person name="Sun H."/>
            <person name="Tunlid A."/>
            <person name="Henrissat B."/>
            <person name="Grigoriev I.V."/>
            <person name="Hibbett D.S."/>
            <person name="Martin F."/>
            <person name="Nordberg H.P."/>
            <person name="Cantor M.N."/>
            <person name="Hua S.X."/>
        </authorList>
    </citation>
    <scope>NUCLEOTIDE SEQUENCE [LARGE SCALE GENOMIC DNA]</scope>
    <source>
        <strain evidence="3 4">LaAM-08-1</strain>
    </source>
</reference>
<organism evidence="3 4">
    <name type="scientific">Laccaria amethystina LaAM-08-1</name>
    <dbReference type="NCBI Taxonomy" id="1095629"/>
    <lineage>
        <taxon>Eukaryota</taxon>
        <taxon>Fungi</taxon>
        <taxon>Dikarya</taxon>
        <taxon>Basidiomycota</taxon>
        <taxon>Agaricomycotina</taxon>
        <taxon>Agaricomycetes</taxon>
        <taxon>Agaricomycetidae</taxon>
        <taxon>Agaricales</taxon>
        <taxon>Agaricineae</taxon>
        <taxon>Hydnangiaceae</taxon>
        <taxon>Laccaria</taxon>
    </lineage>
</organism>
<dbReference type="STRING" id="1095629.A0A0C9WTD1"/>